<dbReference type="InterPro" id="IPR051311">
    <property type="entry name" value="DedA_domain"/>
</dbReference>
<evidence type="ECO:0000256" key="1">
    <source>
        <dbReference type="ARBA" id="ARBA00010792"/>
    </source>
</evidence>
<proteinExistence type="inferred from homology"/>
<dbReference type="GO" id="GO:0005886">
    <property type="term" value="C:plasma membrane"/>
    <property type="evidence" value="ECO:0007669"/>
    <property type="project" value="TreeGrafter"/>
</dbReference>
<feature type="domain" description="VTT" evidence="3">
    <location>
        <begin position="45"/>
        <end position="147"/>
    </location>
</feature>
<keyword evidence="2" id="KW-0812">Transmembrane</keyword>
<dbReference type="RefSeq" id="WP_122629756.1">
    <property type="nucleotide sequence ID" value="NZ_UPPP01000104.1"/>
</dbReference>
<accession>A0A498RDJ4</accession>
<keyword evidence="2" id="KW-1133">Transmembrane helix</keyword>
<keyword evidence="2" id="KW-0472">Membrane</keyword>
<comment type="similarity">
    <text evidence="1">Belongs to the DedA family.</text>
</comment>
<dbReference type="Proteomes" id="UP000277811">
    <property type="component" value="Unassembled WGS sequence"/>
</dbReference>
<reference evidence="4 5" key="1">
    <citation type="submission" date="2018-06" db="EMBL/GenBank/DDBJ databases">
        <authorList>
            <person name="Strepis N."/>
        </authorList>
    </citation>
    <scope>NUCLEOTIDE SEQUENCE [LARGE SCALE GENOMIC DNA]</scope>
    <source>
        <strain evidence="4">LUCI</strain>
    </source>
</reference>
<name>A0A498RDJ4_9FIRM</name>
<organism evidence="4 5">
    <name type="scientific">Lucifera butyrica</name>
    <dbReference type="NCBI Taxonomy" id="1351585"/>
    <lineage>
        <taxon>Bacteria</taxon>
        <taxon>Bacillati</taxon>
        <taxon>Bacillota</taxon>
        <taxon>Negativicutes</taxon>
        <taxon>Veillonellales</taxon>
        <taxon>Veillonellaceae</taxon>
        <taxon>Lucifera</taxon>
    </lineage>
</organism>
<feature type="transmembrane region" description="Helical" evidence="2">
    <location>
        <begin position="46"/>
        <end position="68"/>
    </location>
</feature>
<dbReference type="InterPro" id="IPR032816">
    <property type="entry name" value="VTT_dom"/>
</dbReference>
<dbReference type="PANTHER" id="PTHR42709">
    <property type="entry name" value="ALKALINE PHOSPHATASE LIKE PROTEIN"/>
    <property type="match status" value="1"/>
</dbReference>
<evidence type="ECO:0000313" key="5">
    <source>
        <dbReference type="Proteomes" id="UP000277811"/>
    </source>
</evidence>
<dbReference type="AlphaFoldDB" id="A0A498RDJ4"/>
<protein>
    <recommendedName>
        <fullName evidence="3">VTT domain-containing protein</fullName>
    </recommendedName>
</protein>
<sequence length="193" mass="21336">MQEWIEILLGWGFWGLVLAAFTESFCSPILPDLVLIPLALAEPENAVYFGLAATAASVGGGFIGYGMGRKIGQTAVRRMLPAKYAARLDTGLGQNAKWVIFLAALAPIPYKFVSIMAGAIKIDLKVFAGISLIGRAKRFLLESLFLYYFGARAAHIFTDHTDEVVTVTFLAILLTGCLWYWLRRNRQSRTERA</sequence>
<dbReference type="Pfam" id="PF09335">
    <property type="entry name" value="VTT_dom"/>
    <property type="match status" value="1"/>
</dbReference>
<evidence type="ECO:0000313" key="4">
    <source>
        <dbReference type="EMBL" id="VBB08920.1"/>
    </source>
</evidence>
<feature type="transmembrane region" description="Helical" evidence="2">
    <location>
        <begin position="164"/>
        <end position="182"/>
    </location>
</feature>
<evidence type="ECO:0000256" key="2">
    <source>
        <dbReference type="SAM" id="Phobius"/>
    </source>
</evidence>
<evidence type="ECO:0000259" key="3">
    <source>
        <dbReference type="Pfam" id="PF09335"/>
    </source>
</evidence>
<gene>
    <name evidence="4" type="ORF">LUCI_4203</name>
</gene>
<dbReference type="OrthoDB" id="9810270at2"/>
<dbReference type="PANTHER" id="PTHR42709:SF11">
    <property type="entry name" value="DEDA FAMILY PROTEIN"/>
    <property type="match status" value="1"/>
</dbReference>
<dbReference type="EMBL" id="UPPP01000104">
    <property type="protein sequence ID" value="VBB08920.1"/>
    <property type="molecule type" value="Genomic_DNA"/>
</dbReference>
<keyword evidence="5" id="KW-1185">Reference proteome</keyword>